<dbReference type="Pfam" id="PF05795">
    <property type="entry name" value="Plasmodium_Vir"/>
    <property type="match status" value="1"/>
</dbReference>
<dbReference type="VEuPathDB" id="PlasmoDB:PocGH01_00157800"/>
<feature type="transmembrane region" description="Helical" evidence="1">
    <location>
        <begin position="269"/>
        <end position="289"/>
    </location>
</feature>
<sequence length="340" mass="40001">MADEAILSAEIESLIFDHKLDKLNGKCTNCNSCYKYGTDLKNEFAFHILCQRLVKNIEYIHLIVRFDNENLKKKKYDDLIYWMLNIVNNMDGVTDQNEVNKVIKELIDVWSFVNSVLKSSVEDPQHLRDTATIKLPLNFANLKEQKTMSDYCQNFNTLYTKITHNKPNCKIYHDYFEKTKKVYDVIYEKCHKPDSDKSNCPNLCKNNSHHPNLILSNVNCDKIREQEKQEKFVSEEQCNREIGSLKSQLQEAILVSSNPAFNYSDPRSVFLILFTFWGIFLTLFFFSWIRNNLQKKKIVRDNFDEEIDDEPIYDYSGSLNTNMQNAEYNISYNSDWSPSQ</sequence>
<reference evidence="2 3" key="1">
    <citation type="submission" date="2016-06" db="EMBL/GenBank/DDBJ databases">
        <authorList>
            <consortium name="Pathogen Informatics"/>
        </authorList>
    </citation>
    <scope>NUCLEOTIDE SEQUENCE [LARGE SCALE GENOMIC DNA]</scope>
</reference>
<dbReference type="VEuPathDB" id="PlasmoDB:POWCR01_000199600"/>
<evidence type="ECO:0000313" key="3">
    <source>
        <dbReference type="Proteomes" id="UP000243200"/>
    </source>
</evidence>
<organism evidence="2 3">
    <name type="scientific">Plasmodium ovale</name>
    <name type="common">malaria parasite P. ovale</name>
    <dbReference type="NCBI Taxonomy" id="36330"/>
    <lineage>
        <taxon>Eukaryota</taxon>
        <taxon>Sar</taxon>
        <taxon>Alveolata</taxon>
        <taxon>Apicomplexa</taxon>
        <taxon>Aconoidasida</taxon>
        <taxon>Haemosporida</taxon>
        <taxon>Plasmodiidae</taxon>
        <taxon>Plasmodium</taxon>
        <taxon>Plasmodium (Plasmodium)</taxon>
    </lineage>
</organism>
<proteinExistence type="predicted"/>
<dbReference type="Proteomes" id="UP000243200">
    <property type="component" value="Unassembled WGS sequence"/>
</dbReference>
<protein>
    <submittedName>
        <fullName evidence="2">PIR protein</fullName>
    </submittedName>
</protein>
<accession>A0A1C3KK02</accession>
<dbReference type="InterPro" id="IPR008780">
    <property type="entry name" value="Plasmodium_Vir"/>
</dbReference>
<gene>
    <name evidence="2" type="primary">PowCR01_000199600</name>
    <name evidence="2" type="ORF">POWCR01_000199600</name>
</gene>
<dbReference type="EMBL" id="FLRJ01000667">
    <property type="protein sequence ID" value="SBT74274.1"/>
    <property type="molecule type" value="Genomic_DNA"/>
</dbReference>
<keyword evidence="1" id="KW-0812">Transmembrane</keyword>
<evidence type="ECO:0000313" key="2">
    <source>
        <dbReference type="EMBL" id="SBT74274.1"/>
    </source>
</evidence>
<evidence type="ECO:0000256" key="1">
    <source>
        <dbReference type="SAM" id="Phobius"/>
    </source>
</evidence>
<name>A0A1C3KK02_PLAOA</name>
<keyword evidence="1" id="KW-0472">Membrane</keyword>
<keyword evidence="1" id="KW-1133">Transmembrane helix</keyword>
<dbReference type="OrthoDB" id="10335360at2759"/>
<dbReference type="AlphaFoldDB" id="A0A1C3KK02"/>